<keyword evidence="3" id="KW-1185">Reference proteome</keyword>
<dbReference type="EMBL" id="JEMT01012601">
    <property type="protein sequence ID" value="EXX75069.1"/>
    <property type="molecule type" value="Genomic_DNA"/>
</dbReference>
<organism evidence="2 3">
    <name type="scientific">Rhizophagus irregularis (strain DAOM 197198w)</name>
    <name type="common">Glomus intraradices</name>
    <dbReference type="NCBI Taxonomy" id="1432141"/>
    <lineage>
        <taxon>Eukaryota</taxon>
        <taxon>Fungi</taxon>
        <taxon>Fungi incertae sedis</taxon>
        <taxon>Mucoromycota</taxon>
        <taxon>Glomeromycotina</taxon>
        <taxon>Glomeromycetes</taxon>
        <taxon>Glomerales</taxon>
        <taxon>Glomeraceae</taxon>
        <taxon>Rhizophagus</taxon>
    </lineage>
</organism>
<dbReference type="Proteomes" id="UP000022910">
    <property type="component" value="Unassembled WGS sequence"/>
</dbReference>
<dbReference type="AlphaFoldDB" id="A0A015L5Z3"/>
<name>A0A015L5Z3_RHIIW</name>
<dbReference type="HOGENOM" id="CLU_2832516_0_0_1"/>
<evidence type="ECO:0000256" key="1">
    <source>
        <dbReference type="SAM" id="MobiDB-lite"/>
    </source>
</evidence>
<reference evidence="2 3" key="1">
    <citation type="submission" date="2014-02" db="EMBL/GenBank/DDBJ databases">
        <title>Single nucleus genome sequencing reveals high similarity among nuclei of an endomycorrhizal fungus.</title>
        <authorList>
            <person name="Lin K."/>
            <person name="Geurts R."/>
            <person name="Zhang Z."/>
            <person name="Limpens E."/>
            <person name="Saunders D.G."/>
            <person name="Mu D."/>
            <person name="Pang E."/>
            <person name="Cao H."/>
            <person name="Cha H."/>
            <person name="Lin T."/>
            <person name="Zhou Q."/>
            <person name="Shang Y."/>
            <person name="Li Y."/>
            <person name="Ivanov S."/>
            <person name="Sharma T."/>
            <person name="Velzen R.V."/>
            <person name="Ruijter N.D."/>
            <person name="Aanen D.K."/>
            <person name="Win J."/>
            <person name="Kamoun S."/>
            <person name="Bisseling T."/>
            <person name="Huang S."/>
        </authorList>
    </citation>
    <scope>NUCLEOTIDE SEQUENCE [LARGE SCALE GENOMIC DNA]</scope>
    <source>
        <strain evidence="3">DAOM197198w</strain>
    </source>
</reference>
<comment type="caution">
    <text evidence="2">The sequence shown here is derived from an EMBL/GenBank/DDBJ whole genome shotgun (WGS) entry which is preliminary data.</text>
</comment>
<proteinExistence type="predicted"/>
<feature type="region of interest" description="Disordered" evidence="1">
    <location>
        <begin position="37"/>
        <end position="66"/>
    </location>
</feature>
<evidence type="ECO:0000313" key="3">
    <source>
        <dbReference type="Proteomes" id="UP000022910"/>
    </source>
</evidence>
<feature type="compositionally biased region" description="Polar residues" evidence="1">
    <location>
        <begin position="54"/>
        <end position="66"/>
    </location>
</feature>
<protein>
    <submittedName>
        <fullName evidence="2">Uncharacterized protein</fullName>
    </submittedName>
</protein>
<evidence type="ECO:0000313" key="2">
    <source>
        <dbReference type="EMBL" id="EXX75069.1"/>
    </source>
</evidence>
<accession>A0A015L5Z3</accession>
<gene>
    <name evidence="2" type="ORF">RirG_045130</name>
</gene>
<sequence length="66" mass="7352">MTESEEEWPKRRRGEECGDDLESRVGLLQQGWSWERRASGGPTQYLGRRANAGANASTCQGGQPTR</sequence>